<sequence length="70" mass="7610">MEKALINGVAKLISVLNTIIPNAAQHPAAQDSASLLYKNIITIINTPDISPVNIANIYKRFPPMSSCVKY</sequence>
<reference evidence="1" key="2">
    <citation type="journal article" date="2021" name="PeerJ">
        <title>Extensive microbial diversity within the chicken gut microbiome revealed by metagenomics and culture.</title>
        <authorList>
            <person name="Gilroy R."/>
            <person name="Ravi A."/>
            <person name="Getino M."/>
            <person name="Pursley I."/>
            <person name="Horton D.L."/>
            <person name="Alikhan N.F."/>
            <person name="Baker D."/>
            <person name="Gharbi K."/>
            <person name="Hall N."/>
            <person name="Watson M."/>
            <person name="Adriaenssens E.M."/>
            <person name="Foster-Nyarko E."/>
            <person name="Jarju S."/>
            <person name="Secka A."/>
            <person name="Antonio M."/>
            <person name="Oren A."/>
            <person name="Chaudhuri R.R."/>
            <person name="La Ragione R."/>
            <person name="Hildebrand F."/>
            <person name="Pallen M.J."/>
        </authorList>
    </citation>
    <scope>NUCLEOTIDE SEQUENCE</scope>
    <source>
        <strain evidence="1">ChiHcec3-6078</strain>
    </source>
</reference>
<gene>
    <name evidence="1" type="ORF">IAC50_04295</name>
</gene>
<dbReference type="Proteomes" id="UP000824090">
    <property type="component" value="Unassembled WGS sequence"/>
</dbReference>
<protein>
    <submittedName>
        <fullName evidence="1">Uncharacterized protein</fullName>
    </submittedName>
</protein>
<reference evidence="1" key="1">
    <citation type="submission" date="2020-10" db="EMBL/GenBank/DDBJ databases">
        <authorList>
            <person name="Gilroy R."/>
        </authorList>
    </citation>
    <scope>NUCLEOTIDE SEQUENCE</scope>
    <source>
        <strain evidence="1">ChiHcec3-6078</strain>
    </source>
</reference>
<proteinExistence type="predicted"/>
<evidence type="ECO:0000313" key="1">
    <source>
        <dbReference type="EMBL" id="HIU25693.1"/>
    </source>
</evidence>
<name>A0A9D1HZX0_9FIRM</name>
<comment type="caution">
    <text evidence="1">The sequence shown here is derived from an EMBL/GenBank/DDBJ whole genome shotgun (WGS) entry which is preliminary data.</text>
</comment>
<organism evidence="1 2">
    <name type="scientific">Candidatus Allocopromorpha excrementigallinarum</name>
    <dbReference type="NCBI Taxonomy" id="2840742"/>
    <lineage>
        <taxon>Bacteria</taxon>
        <taxon>Bacillati</taxon>
        <taxon>Bacillota</taxon>
        <taxon>Clostridia</taxon>
        <taxon>Eubacteriales</taxon>
        <taxon>Eubacteriaceae</taxon>
        <taxon>Eubacteriaceae incertae sedis</taxon>
        <taxon>Candidatus Allocopromorpha</taxon>
    </lineage>
</organism>
<dbReference type="AlphaFoldDB" id="A0A9D1HZX0"/>
<dbReference type="EMBL" id="DVMP01000081">
    <property type="protein sequence ID" value="HIU25693.1"/>
    <property type="molecule type" value="Genomic_DNA"/>
</dbReference>
<evidence type="ECO:0000313" key="2">
    <source>
        <dbReference type="Proteomes" id="UP000824090"/>
    </source>
</evidence>
<accession>A0A9D1HZX0</accession>